<reference evidence="2" key="1">
    <citation type="submission" date="2019-02" db="EMBL/GenBank/DDBJ databases">
        <title>Draft genome of the type strain Pelomonas aquatica CCUG 52575T.</title>
        <authorList>
            <person name="Gomila M."/>
            <person name="Lalucat J."/>
        </authorList>
    </citation>
    <scope>NUCLEOTIDE SEQUENCE</scope>
    <source>
        <strain evidence="2">CCUG 52575</strain>
    </source>
</reference>
<dbReference type="Proteomes" id="UP001152766">
    <property type="component" value="Unassembled WGS sequence"/>
</dbReference>
<name>A0A9X4R3V1_9BURK</name>
<accession>A0A9X4R3V1</accession>
<keyword evidence="3" id="KW-1185">Reference proteome</keyword>
<dbReference type="SUPFAM" id="SSF101386">
    <property type="entry name" value="all-alpha NTP pyrophosphatases"/>
    <property type="match status" value="1"/>
</dbReference>
<evidence type="ECO:0000313" key="2">
    <source>
        <dbReference type="EMBL" id="MDG0861731.1"/>
    </source>
</evidence>
<protein>
    <submittedName>
        <fullName evidence="2">Nucleotide pyrophosphohydrolase</fullName>
    </submittedName>
</protein>
<dbReference type="AlphaFoldDB" id="A0A9X4R3V1"/>
<feature type="domain" description="MazG C-terminal" evidence="1">
    <location>
        <begin position="110"/>
        <end position="295"/>
    </location>
</feature>
<dbReference type="Gene3D" id="1.10.287.1080">
    <property type="entry name" value="MazG-like"/>
    <property type="match status" value="1"/>
</dbReference>
<dbReference type="EMBL" id="SGUG01000005">
    <property type="protein sequence ID" value="MDG0861731.1"/>
    <property type="molecule type" value="Genomic_DNA"/>
</dbReference>
<organism evidence="2 3">
    <name type="scientific">Pelomonas aquatica</name>
    <dbReference type="NCBI Taxonomy" id="431058"/>
    <lineage>
        <taxon>Bacteria</taxon>
        <taxon>Pseudomonadati</taxon>
        <taxon>Pseudomonadota</taxon>
        <taxon>Betaproteobacteria</taxon>
        <taxon>Burkholderiales</taxon>
        <taxon>Sphaerotilaceae</taxon>
        <taxon>Roseateles</taxon>
    </lineage>
</organism>
<evidence type="ECO:0000313" key="3">
    <source>
        <dbReference type="Proteomes" id="UP001152766"/>
    </source>
</evidence>
<gene>
    <name evidence="2" type="ORF">EXJ73_04490</name>
</gene>
<dbReference type="RefSeq" id="WP_268151303.1">
    <property type="nucleotide sequence ID" value="NZ_JAPPUW010000011.1"/>
</dbReference>
<proteinExistence type="predicted"/>
<evidence type="ECO:0000259" key="1">
    <source>
        <dbReference type="Pfam" id="PF18722"/>
    </source>
</evidence>
<dbReference type="Pfam" id="PF18722">
    <property type="entry name" value="MazG_C"/>
    <property type="match status" value="1"/>
</dbReference>
<comment type="caution">
    <text evidence="2">The sequence shown here is derived from an EMBL/GenBank/DDBJ whole genome shotgun (WGS) entry which is preliminary data.</text>
</comment>
<dbReference type="InterPro" id="IPR041407">
    <property type="entry name" value="MazG_C"/>
</dbReference>
<sequence length="303" mass="34040">MPSPTGRKDSGPKPIRTFAEYQAMVERTDERKKVIVSLLGLAGELGDLNSTFKKLVLQRDSRTLRGDLREDIGDILWYLTSLAVLHKIPLQEVARESARKAERLYSQGEVNHFDDGFDEEERLPRQFSVTFSEKRNAKQVLVRIMVSGVIVGDTLTDNAHKGDGYRYHDVFHLAYAAVLGWSPVIRSLLRRKRKSNSRIDEIEDGGRAAVVEEAISVLVFNEAPQRAWYSEESSVDIGLLKTIIRLTAGLEVHSCTAKQWKAAILQGYSAFKQLQQHRGGTVDVDLDRQTLTYHPPPVAGDAL</sequence>